<dbReference type="PANTHER" id="PTHR24567:SF74">
    <property type="entry name" value="HTH-TYPE TRANSCRIPTIONAL REGULATOR ARCR"/>
    <property type="match status" value="1"/>
</dbReference>
<reference evidence="2 3" key="1">
    <citation type="submission" date="2019-11" db="EMBL/GenBank/DDBJ databases">
        <title>Comparative genomics of hydrocarbon-degrading Desulfosarcina strains.</title>
        <authorList>
            <person name="Watanabe M."/>
            <person name="Kojima H."/>
            <person name="Fukui M."/>
        </authorList>
    </citation>
    <scope>NUCLEOTIDE SEQUENCE [LARGE SCALE GENOMIC DNA]</scope>
    <source>
        <strain evidence="2 3">28bB2T</strain>
    </source>
</reference>
<dbReference type="EMBL" id="AP021876">
    <property type="protein sequence ID" value="BBO86601.1"/>
    <property type="molecule type" value="Genomic_DNA"/>
</dbReference>
<dbReference type="InterPro" id="IPR050397">
    <property type="entry name" value="Env_Response_Regulators"/>
</dbReference>
<dbReference type="InterPro" id="IPR014710">
    <property type="entry name" value="RmlC-like_jellyroll"/>
</dbReference>
<dbReference type="AlphaFoldDB" id="A0A5K8A2C9"/>
<feature type="domain" description="Cyclic nucleotide-binding" evidence="1">
    <location>
        <begin position="33"/>
        <end position="152"/>
    </location>
</feature>
<dbReference type="SMART" id="SM00100">
    <property type="entry name" value="cNMP"/>
    <property type="match status" value="1"/>
</dbReference>
<dbReference type="PROSITE" id="PS50042">
    <property type="entry name" value="CNMP_BINDING_3"/>
    <property type="match status" value="1"/>
</dbReference>
<dbReference type="CDD" id="cd00038">
    <property type="entry name" value="CAP_ED"/>
    <property type="match status" value="1"/>
</dbReference>
<dbReference type="InterPro" id="IPR018490">
    <property type="entry name" value="cNMP-bd_dom_sf"/>
</dbReference>
<dbReference type="RefSeq" id="WP_162459240.1">
    <property type="nucleotide sequence ID" value="NZ_AP021876.1"/>
</dbReference>
<accession>A0A5K8A2C9</accession>
<gene>
    <name evidence="2" type="ORF">DSCO28_71670</name>
</gene>
<proteinExistence type="predicted"/>
<dbReference type="Gene3D" id="2.60.120.10">
    <property type="entry name" value="Jelly Rolls"/>
    <property type="match status" value="1"/>
</dbReference>
<dbReference type="InterPro" id="IPR000595">
    <property type="entry name" value="cNMP-bd_dom"/>
</dbReference>
<dbReference type="GO" id="GO:0003700">
    <property type="term" value="F:DNA-binding transcription factor activity"/>
    <property type="evidence" value="ECO:0007669"/>
    <property type="project" value="TreeGrafter"/>
</dbReference>
<name>A0A5K8A2C9_9BACT</name>
<dbReference type="PANTHER" id="PTHR24567">
    <property type="entry name" value="CRP FAMILY TRANSCRIPTIONAL REGULATORY PROTEIN"/>
    <property type="match status" value="1"/>
</dbReference>
<sequence length="184" mass="21365">MTLSKATEPGIDAPENVKPELLENFDLLRILPAFAGLSYKILQLYAYLARRKTYEAGASIFESGQPATRAYIVRQGRVQLYITRGSRETGLQILEQQGFFGYMALLAGFQWPIGARALVRTELLTLDRDRFKQLVHQFPEESMQVVEKLVQLKMHRMQQHMETLMQSANDERQQLLFFRMENDY</sequence>
<dbReference type="SUPFAM" id="SSF51206">
    <property type="entry name" value="cAMP-binding domain-like"/>
    <property type="match status" value="1"/>
</dbReference>
<evidence type="ECO:0000313" key="2">
    <source>
        <dbReference type="EMBL" id="BBO86601.1"/>
    </source>
</evidence>
<dbReference type="GO" id="GO:0005829">
    <property type="term" value="C:cytosol"/>
    <property type="evidence" value="ECO:0007669"/>
    <property type="project" value="TreeGrafter"/>
</dbReference>
<organism evidence="2 3">
    <name type="scientific">Desulfosarcina ovata subsp. sediminis</name>
    <dbReference type="NCBI Taxonomy" id="885957"/>
    <lineage>
        <taxon>Bacteria</taxon>
        <taxon>Pseudomonadati</taxon>
        <taxon>Thermodesulfobacteriota</taxon>
        <taxon>Desulfobacteria</taxon>
        <taxon>Desulfobacterales</taxon>
        <taxon>Desulfosarcinaceae</taxon>
        <taxon>Desulfosarcina</taxon>
    </lineage>
</organism>
<protein>
    <recommendedName>
        <fullName evidence="1">Cyclic nucleotide-binding domain-containing protein</fullName>
    </recommendedName>
</protein>
<dbReference type="Pfam" id="PF00027">
    <property type="entry name" value="cNMP_binding"/>
    <property type="match status" value="1"/>
</dbReference>
<dbReference type="Proteomes" id="UP000425960">
    <property type="component" value="Chromosome"/>
</dbReference>
<evidence type="ECO:0000313" key="3">
    <source>
        <dbReference type="Proteomes" id="UP000425960"/>
    </source>
</evidence>
<evidence type="ECO:0000259" key="1">
    <source>
        <dbReference type="PROSITE" id="PS50042"/>
    </source>
</evidence>
<dbReference type="KEGG" id="dov:DSCO28_71670"/>